<dbReference type="EMBL" id="JBHPBY010000004">
    <property type="protein sequence ID" value="MFC1848701.1"/>
    <property type="molecule type" value="Genomic_DNA"/>
</dbReference>
<organism evidence="1 2">
    <name type="scientific">candidate division CSSED10-310 bacterium</name>
    <dbReference type="NCBI Taxonomy" id="2855610"/>
    <lineage>
        <taxon>Bacteria</taxon>
        <taxon>Bacteria division CSSED10-310</taxon>
    </lineage>
</organism>
<keyword evidence="2" id="KW-1185">Reference proteome</keyword>
<evidence type="ECO:0008006" key="3">
    <source>
        <dbReference type="Google" id="ProtNLM"/>
    </source>
</evidence>
<sequence length="230" mass="25612">MRKSHSPVYLLFCLLLLLSLAPFLLSCPDDDDDDDQLSSEIWPLAVGNTWTHTLTYQGNEMGTALWTVSKTETVNGVEVYQVDFVFQSSVALQGVCPDALSSIKNSGRERNPLTRRFAVDEYALWKNHADGLYEYGLSSGSNLEIYETPKLVIKYPVSAGETFEDGWSDSWSVISTSTTVDVPAGSFDCHHYQNTYNAAMNKYVKPDTGYIKSSDTENNLESVLTSYSLP</sequence>
<proteinExistence type="predicted"/>
<evidence type="ECO:0000313" key="2">
    <source>
        <dbReference type="Proteomes" id="UP001594351"/>
    </source>
</evidence>
<name>A0ABV6YRI1_UNCC1</name>
<dbReference type="PROSITE" id="PS51257">
    <property type="entry name" value="PROKAR_LIPOPROTEIN"/>
    <property type="match status" value="1"/>
</dbReference>
<accession>A0ABV6YRI1</accession>
<evidence type="ECO:0000313" key="1">
    <source>
        <dbReference type="EMBL" id="MFC1848701.1"/>
    </source>
</evidence>
<comment type="caution">
    <text evidence="1">The sequence shown here is derived from an EMBL/GenBank/DDBJ whole genome shotgun (WGS) entry which is preliminary data.</text>
</comment>
<dbReference type="Proteomes" id="UP001594351">
    <property type="component" value="Unassembled WGS sequence"/>
</dbReference>
<gene>
    <name evidence="1" type="ORF">ACFL27_00710</name>
</gene>
<reference evidence="1 2" key="1">
    <citation type="submission" date="2024-09" db="EMBL/GenBank/DDBJ databases">
        <title>Laminarin stimulates single cell rates of sulfate reduction while oxygen inhibits transcriptomic activity in coastal marine sediment.</title>
        <authorList>
            <person name="Lindsay M."/>
            <person name="Orcutt B."/>
            <person name="Emerson D."/>
            <person name="Stepanauskas R."/>
            <person name="D'Angelo T."/>
        </authorList>
    </citation>
    <scope>NUCLEOTIDE SEQUENCE [LARGE SCALE GENOMIC DNA]</scope>
    <source>
        <strain evidence="1">SAG AM-311-K15</strain>
    </source>
</reference>
<protein>
    <recommendedName>
        <fullName evidence="3">Lipoprotein</fullName>
    </recommendedName>
</protein>